<evidence type="ECO:0000256" key="6">
    <source>
        <dbReference type="ARBA" id="ARBA00023055"/>
    </source>
</evidence>
<organism evidence="9 10">
    <name type="scientific">Chloropicon roscoffensis</name>
    <dbReference type="NCBI Taxonomy" id="1461544"/>
    <lineage>
        <taxon>Eukaryota</taxon>
        <taxon>Viridiplantae</taxon>
        <taxon>Chlorophyta</taxon>
        <taxon>Chloropicophyceae</taxon>
        <taxon>Chloropicales</taxon>
        <taxon>Chloropicaceae</taxon>
        <taxon>Chloropicon</taxon>
    </lineage>
</organism>
<comment type="function">
    <text evidence="1">Catalyzes the intermembrane transfer of phosphatidylglycerol and phosphatidylinositol.</text>
</comment>
<sequence>MFFSKVFLLVCALAAAGTLTASAQGPQWDYCSGNQYAFSLDSVDIEPYPIERGTTTSFSLSGESSITVDEADISIKIKKGFITVFHTHLNLCDYYQCPVTEGPVSISLPESIPSAVPKGKFGFEIDITTPSYTGSVVCVDGEFQVE</sequence>
<evidence type="ECO:0000256" key="7">
    <source>
        <dbReference type="SAM" id="SignalP"/>
    </source>
</evidence>
<comment type="subunit">
    <text evidence="3">Monomer.</text>
</comment>
<accession>A0AAX4P4Q9</accession>
<dbReference type="AlphaFoldDB" id="A0AAX4P4Q9"/>
<dbReference type="Pfam" id="PF02221">
    <property type="entry name" value="E1_DerP2_DerF2"/>
    <property type="match status" value="1"/>
</dbReference>
<keyword evidence="4" id="KW-0813">Transport</keyword>
<evidence type="ECO:0000256" key="2">
    <source>
        <dbReference type="ARBA" id="ARBA00006370"/>
    </source>
</evidence>
<dbReference type="SMART" id="SM00737">
    <property type="entry name" value="ML"/>
    <property type="match status" value="1"/>
</dbReference>
<gene>
    <name evidence="9" type="ORF">HKI87_03g21540</name>
</gene>
<reference evidence="9 10" key="1">
    <citation type="submission" date="2024-03" db="EMBL/GenBank/DDBJ databases">
        <title>Complete genome sequence of the green alga Chloropicon roscoffensis RCC1871.</title>
        <authorList>
            <person name="Lemieux C."/>
            <person name="Pombert J.-F."/>
            <person name="Otis C."/>
            <person name="Turmel M."/>
        </authorList>
    </citation>
    <scope>NUCLEOTIDE SEQUENCE [LARGE SCALE GENOMIC DNA]</scope>
    <source>
        <strain evidence="9 10">RCC1871</strain>
    </source>
</reference>
<evidence type="ECO:0000256" key="1">
    <source>
        <dbReference type="ARBA" id="ARBA00002053"/>
    </source>
</evidence>
<dbReference type="InterPro" id="IPR003172">
    <property type="entry name" value="ML_dom"/>
</dbReference>
<feature type="chain" id="PRO_5043769245" evidence="7">
    <location>
        <begin position="24"/>
        <end position="146"/>
    </location>
</feature>
<dbReference type="Proteomes" id="UP001472866">
    <property type="component" value="Chromosome 03"/>
</dbReference>
<dbReference type="EMBL" id="CP151503">
    <property type="protein sequence ID" value="WZN60620.1"/>
    <property type="molecule type" value="Genomic_DNA"/>
</dbReference>
<comment type="similarity">
    <text evidence="2">Belongs to the NPC2 family.</text>
</comment>
<keyword evidence="6" id="KW-0445">Lipid transport</keyword>
<dbReference type="PANTHER" id="PTHR11306:SF0">
    <property type="entry name" value="PHOSPHATIDYLGLYCEROL_PHOSPHATIDYLINOSITOL TRANSFER PROTEIN"/>
    <property type="match status" value="1"/>
</dbReference>
<evidence type="ECO:0000259" key="8">
    <source>
        <dbReference type="SMART" id="SM00737"/>
    </source>
</evidence>
<evidence type="ECO:0000313" key="10">
    <source>
        <dbReference type="Proteomes" id="UP001472866"/>
    </source>
</evidence>
<feature type="domain" description="MD-2-related lipid-recognition" evidence="8">
    <location>
        <begin position="28"/>
        <end position="143"/>
    </location>
</feature>
<keyword evidence="10" id="KW-1185">Reference proteome</keyword>
<evidence type="ECO:0000313" key="9">
    <source>
        <dbReference type="EMBL" id="WZN60620.1"/>
    </source>
</evidence>
<dbReference type="PANTHER" id="PTHR11306">
    <property type="entry name" value="NIEMANN PICK TYPE C2 PROTEIN NPC2-RELATED"/>
    <property type="match status" value="1"/>
</dbReference>
<protein>
    <submittedName>
        <fullName evidence="9">ML domain-containing protein</fullName>
    </submittedName>
</protein>
<evidence type="ECO:0000256" key="3">
    <source>
        <dbReference type="ARBA" id="ARBA00011245"/>
    </source>
</evidence>
<evidence type="ECO:0000256" key="4">
    <source>
        <dbReference type="ARBA" id="ARBA00022448"/>
    </source>
</evidence>
<name>A0AAX4P4Q9_9CHLO</name>
<dbReference type="GO" id="GO:0015918">
    <property type="term" value="P:sterol transport"/>
    <property type="evidence" value="ECO:0007669"/>
    <property type="project" value="InterPro"/>
</dbReference>
<keyword evidence="5 7" id="KW-0732">Signal</keyword>
<dbReference type="SUPFAM" id="SSF81296">
    <property type="entry name" value="E set domains"/>
    <property type="match status" value="1"/>
</dbReference>
<proteinExistence type="inferred from homology"/>
<feature type="signal peptide" evidence="7">
    <location>
        <begin position="1"/>
        <end position="23"/>
    </location>
</feature>
<dbReference type="InterPro" id="IPR014756">
    <property type="entry name" value="Ig_E-set"/>
</dbReference>
<evidence type="ECO:0000256" key="5">
    <source>
        <dbReference type="ARBA" id="ARBA00022729"/>
    </source>
</evidence>
<dbReference type="GO" id="GO:0032934">
    <property type="term" value="F:sterol binding"/>
    <property type="evidence" value="ECO:0007669"/>
    <property type="project" value="InterPro"/>
</dbReference>
<dbReference type="InterPro" id="IPR039670">
    <property type="entry name" value="NPC2-like"/>
</dbReference>
<dbReference type="Gene3D" id="2.60.40.770">
    <property type="match status" value="1"/>
</dbReference>